<keyword evidence="4" id="KW-1185">Reference proteome</keyword>
<dbReference type="KEGG" id="bid:Bind_0945"/>
<accession>B2II08</accession>
<reference evidence="3 4" key="2">
    <citation type="journal article" date="2010" name="J. Bacteriol.">
        <title>Complete genome sequence of Beijerinckia indica subsp. indica.</title>
        <authorList>
            <person name="Tamas I."/>
            <person name="Dedysh S.N."/>
            <person name="Liesack W."/>
            <person name="Stott M.B."/>
            <person name="Alam M."/>
            <person name="Murrell J.C."/>
            <person name="Dunfield P.F."/>
        </authorList>
    </citation>
    <scope>NUCLEOTIDE SEQUENCE [LARGE SCALE GENOMIC DNA]</scope>
    <source>
        <strain evidence="4">ATCC 9039 / DSM 1715 / NCIMB 8712</strain>
    </source>
</reference>
<name>B2II08_BEII9</name>
<organism evidence="3 4">
    <name type="scientific">Beijerinckia indica subsp. indica (strain ATCC 9039 / DSM 1715 / NCIMB 8712)</name>
    <dbReference type="NCBI Taxonomy" id="395963"/>
    <lineage>
        <taxon>Bacteria</taxon>
        <taxon>Pseudomonadati</taxon>
        <taxon>Pseudomonadota</taxon>
        <taxon>Alphaproteobacteria</taxon>
        <taxon>Hyphomicrobiales</taxon>
        <taxon>Beijerinckiaceae</taxon>
        <taxon>Beijerinckia</taxon>
    </lineage>
</organism>
<evidence type="ECO:0000313" key="3">
    <source>
        <dbReference type="EMBL" id="ACB94591.1"/>
    </source>
</evidence>
<keyword evidence="1" id="KW-0812">Transmembrane</keyword>
<reference evidence="4" key="1">
    <citation type="submission" date="2008-03" db="EMBL/GenBank/DDBJ databases">
        <title>Complete sequence of chromosome of Beijerinckia indica subsp. indica ATCC 9039.</title>
        <authorList>
            <consortium name="US DOE Joint Genome Institute"/>
            <person name="Copeland A."/>
            <person name="Lucas S."/>
            <person name="Lapidus A."/>
            <person name="Glavina del Rio T."/>
            <person name="Dalin E."/>
            <person name="Tice H."/>
            <person name="Bruce D."/>
            <person name="Goodwin L."/>
            <person name="Pitluck S."/>
            <person name="LaButti K."/>
            <person name="Schmutz J."/>
            <person name="Larimer F."/>
            <person name="Land M."/>
            <person name="Hauser L."/>
            <person name="Kyrpides N."/>
            <person name="Mikhailova N."/>
            <person name="Dunfield P.F."/>
            <person name="Dedysh S.N."/>
            <person name="Liesack W."/>
            <person name="Saw J.H."/>
            <person name="Alam M."/>
            <person name="Chen Y."/>
            <person name="Murrell J.C."/>
            <person name="Richardson P."/>
        </authorList>
    </citation>
    <scope>NUCLEOTIDE SEQUENCE [LARGE SCALE GENOMIC DNA]</scope>
    <source>
        <strain evidence="4">ATCC 9039 / DSM 1715 / NCIMB 8712</strain>
    </source>
</reference>
<evidence type="ECO:0000313" key="4">
    <source>
        <dbReference type="Proteomes" id="UP000001695"/>
    </source>
</evidence>
<dbReference type="OrthoDB" id="274718at2"/>
<dbReference type="STRING" id="395963.Bind_0945"/>
<feature type="transmembrane region" description="Helical" evidence="1">
    <location>
        <begin position="42"/>
        <end position="59"/>
    </location>
</feature>
<feature type="transmembrane region" description="Helical" evidence="1">
    <location>
        <begin position="12"/>
        <end position="36"/>
    </location>
</feature>
<evidence type="ECO:0000259" key="2">
    <source>
        <dbReference type="Pfam" id="PF13387"/>
    </source>
</evidence>
<dbReference type="AlphaFoldDB" id="B2II08"/>
<proteinExistence type="predicted"/>
<keyword evidence="1" id="KW-1133">Transmembrane helix</keyword>
<dbReference type="InterPro" id="IPR025178">
    <property type="entry name" value="Lnb_N"/>
</dbReference>
<keyword evidence="1" id="KW-0472">Membrane</keyword>
<dbReference type="Pfam" id="PF13387">
    <property type="entry name" value="Lnb_N"/>
    <property type="match status" value="1"/>
</dbReference>
<protein>
    <recommendedName>
        <fullName evidence="2">Lnb N-terminal periplasmic domain-containing protein</fullName>
    </recommendedName>
</protein>
<dbReference type="RefSeq" id="WP_012383948.1">
    <property type="nucleotide sequence ID" value="NC_010581.1"/>
</dbReference>
<gene>
    <name evidence="3" type="ordered locus">Bind_0945</name>
</gene>
<feature type="transmembrane region" description="Helical" evidence="1">
    <location>
        <begin position="66"/>
        <end position="84"/>
    </location>
</feature>
<sequence length="333" mass="37802">MDDVRQTSGVGLAALLLFWPVVLVAAVLVGFAVWYQSDGLRRWLWLALVSAIAIGLLVLQQRGDSRFAWCGLVIALGVAVLWWISIKPSNDRDWAPDVEHGVTAELQDGDALLHNIRDFDWRSETDFTPHWETRIYPIAALSSVDLISSVWSNPAIAHTLISFGFDDGRFVVFSAEIRKERHESFSELGGFFKMFELVLIAADERDILRLRTNIRHETVSMFRLRLTPEQRRALFLSFLDMGNRLAGTPEFYQTITSNCTTIIFKLARLIEPGTPLDWRILLSGYLPDYLYEHGIVDKNLPLEMVKQRALITRLGEEAGSAPDYSKRIRVAVP</sequence>
<dbReference type="Proteomes" id="UP000001695">
    <property type="component" value="Chromosome"/>
</dbReference>
<dbReference type="HOGENOM" id="CLU_050045_1_0_5"/>
<feature type="domain" description="Lnb N-terminal periplasmic" evidence="2">
    <location>
        <begin position="128"/>
        <end position="284"/>
    </location>
</feature>
<dbReference type="EMBL" id="CP001016">
    <property type="protein sequence ID" value="ACB94591.1"/>
    <property type="molecule type" value="Genomic_DNA"/>
</dbReference>
<evidence type="ECO:0000256" key="1">
    <source>
        <dbReference type="SAM" id="Phobius"/>
    </source>
</evidence>
<dbReference type="eggNOG" id="ENOG502Z7V0">
    <property type="taxonomic scope" value="Bacteria"/>
</dbReference>